<dbReference type="PROSITE" id="PS50249">
    <property type="entry name" value="MPN"/>
    <property type="match status" value="1"/>
</dbReference>
<dbReference type="PANTHER" id="PTHR10540">
    <property type="entry name" value="EUKARYOTIC TRANSLATION INITIATION FACTOR 3 SUBUNIT F-RELATED"/>
    <property type="match status" value="1"/>
</dbReference>
<feature type="region of interest" description="Disordered" evidence="3">
    <location>
        <begin position="231"/>
        <end position="256"/>
    </location>
</feature>
<dbReference type="PANTHER" id="PTHR10540:SF8">
    <property type="entry name" value="COP9 SIGNALOSOME COMPLEX SUBUNIT 6"/>
    <property type="match status" value="1"/>
</dbReference>
<evidence type="ECO:0000313" key="5">
    <source>
        <dbReference type="EMBL" id="KAK9422742.1"/>
    </source>
</evidence>
<gene>
    <name evidence="5" type="ORF">SUNI508_00605</name>
</gene>
<dbReference type="Pfam" id="PF13012">
    <property type="entry name" value="MitMem_reg"/>
    <property type="match status" value="1"/>
</dbReference>
<comment type="similarity">
    <text evidence="1 2">Belongs to the peptidase M67A family. CSN6 subfamily.</text>
</comment>
<evidence type="ECO:0000256" key="3">
    <source>
        <dbReference type="SAM" id="MobiDB-lite"/>
    </source>
</evidence>
<reference evidence="5 6" key="1">
    <citation type="journal article" date="2024" name="J. Plant Pathol.">
        <title>Sequence and assembly of the genome of Seiridium unicorne, isolate CBS 538.82, causal agent of cypress canker disease.</title>
        <authorList>
            <person name="Scali E."/>
            <person name="Rocca G.D."/>
            <person name="Danti R."/>
            <person name="Garbelotto M."/>
            <person name="Barberini S."/>
            <person name="Baroncelli R."/>
            <person name="Emiliani G."/>
        </authorList>
    </citation>
    <scope>NUCLEOTIDE SEQUENCE [LARGE SCALE GENOMIC DNA]</scope>
    <source>
        <strain evidence="5 6">BM-138-508</strain>
    </source>
</reference>
<proteinExistence type="inferred from homology"/>
<name>A0ABR2V784_9PEZI</name>
<dbReference type="Proteomes" id="UP001408356">
    <property type="component" value="Unassembled WGS sequence"/>
</dbReference>
<accession>A0ABR2V784</accession>
<dbReference type="InterPro" id="IPR000555">
    <property type="entry name" value="JAMM/MPN+_dom"/>
</dbReference>
<dbReference type="CDD" id="cd08063">
    <property type="entry name" value="MPN_CSN6"/>
    <property type="match status" value="1"/>
</dbReference>
<comment type="caution">
    <text evidence="5">The sequence shown here is derived from an EMBL/GenBank/DDBJ whole genome shotgun (WGS) entry which is preliminary data.</text>
</comment>
<feature type="region of interest" description="Disordered" evidence="3">
    <location>
        <begin position="157"/>
        <end position="178"/>
    </location>
</feature>
<keyword evidence="2" id="KW-0539">Nucleus</keyword>
<feature type="domain" description="MPN" evidence="4">
    <location>
        <begin position="18"/>
        <end position="160"/>
    </location>
</feature>
<sequence length="408" mass="44866">MENPLLSSQKSSDSGLQAVLHPLVLLTISDYITRHTLREQTGVIAGALLGQQNGREITIEHAFECATKFQDGNAILDAAWFSQRLDQMRTIHKSPQLDLVGWYTLLPKTGPNPSILPIHNWILSEHNESSLLLAFHPEEAVNQSVGSKLPLTIYESNYEVDDPKTDQGSEDKEMKDSDAPLKLKFRELPYSVETGEAEMISMDFVARGAGNATLIKASEPAKPKTIVQEVEDKGKRRAVDVEKEKEKTPQDPTEHVLSREDEELIASLTTKANAIKMLQARIKLLITYLERLPPSSFSGANAPAPVDQSADSHTTPSHTILRSIQALVNRLALLVPSATAAFEQEMLSESNDVHLVSLLNEVMQSAIGIRDIGKKHHAVDSAKKSNRPGMAPLDIDALRMQSAGVLDL</sequence>
<dbReference type="InterPro" id="IPR033859">
    <property type="entry name" value="MPN_CSN6"/>
</dbReference>
<feature type="compositionally biased region" description="Basic and acidic residues" evidence="3">
    <location>
        <begin position="161"/>
        <end position="178"/>
    </location>
</feature>
<evidence type="ECO:0000256" key="2">
    <source>
        <dbReference type="RuleBase" id="RU367006"/>
    </source>
</evidence>
<dbReference type="InterPro" id="IPR024969">
    <property type="entry name" value="EIF3F/CSN6-like_C"/>
</dbReference>
<evidence type="ECO:0000256" key="1">
    <source>
        <dbReference type="ARBA" id="ARBA00010893"/>
    </source>
</evidence>
<evidence type="ECO:0000313" key="6">
    <source>
        <dbReference type="Proteomes" id="UP001408356"/>
    </source>
</evidence>
<comment type="function">
    <text evidence="2">Component of the COP9 signalosome complex (CSN), a complex involved in various cellular and developmental processes.</text>
</comment>
<keyword evidence="6" id="KW-1185">Reference proteome</keyword>
<dbReference type="Gene3D" id="3.40.140.10">
    <property type="entry name" value="Cytidine Deaminase, domain 2"/>
    <property type="match status" value="1"/>
</dbReference>
<dbReference type="InterPro" id="IPR037518">
    <property type="entry name" value="MPN"/>
</dbReference>
<organism evidence="5 6">
    <name type="scientific">Seiridium unicorne</name>
    <dbReference type="NCBI Taxonomy" id="138068"/>
    <lineage>
        <taxon>Eukaryota</taxon>
        <taxon>Fungi</taxon>
        <taxon>Dikarya</taxon>
        <taxon>Ascomycota</taxon>
        <taxon>Pezizomycotina</taxon>
        <taxon>Sordariomycetes</taxon>
        <taxon>Xylariomycetidae</taxon>
        <taxon>Amphisphaeriales</taxon>
        <taxon>Sporocadaceae</taxon>
        <taxon>Seiridium</taxon>
    </lineage>
</organism>
<keyword evidence="2" id="KW-0736">Signalosome</keyword>
<comment type="subcellular location">
    <subcellularLocation>
        <location evidence="2">Cytoplasm</location>
    </subcellularLocation>
    <subcellularLocation>
        <location evidence="2">Nucleus</location>
    </subcellularLocation>
</comment>
<keyword evidence="2" id="KW-0963">Cytoplasm</keyword>
<dbReference type="Pfam" id="PF01398">
    <property type="entry name" value="JAB"/>
    <property type="match status" value="1"/>
</dbReference>
<evidence type="ECO:0000259" key="4">
    <source>
        <dbReference type="PROSITE" id="PS50249"/>
    </source>
</evidence>
<dbReference type="EMBL" id="JARVKF010000112">
    <property type="protein sequence ID" value="KAK9422742.1"/>
    <property type="molecule type" value="Genomic_DNA"/>
</dbReference>
<protein>
    <recommendedName>
        <fullName evidence="2">COP9 signalosome complex subunit 6</fullName>
    </recommendedName>
</protein>